<evidence type="ECO:0000313" key="4">
    <source>
        <dbReference type="Proteomes" id="UP001595533"/>
    </source>
</evidence>
<feature type="domain" description="7(1) septoil knot" evidence="2">
    <location>
        <begin position="61"/>
        <end position="134"/>
    </location>
</feature>
<sequence>MNKDLKIAAAVIAVIILIGISENQSRQLPVSPGKSMMANNSSKPAAKKAEQSTQNCHHNGIELKGKVQFVDSFPDLKIKYVSSFGDIDVQFVSSFPDDCGQWQEVTSFPDFTVQVVDSFPDIEVRKVSSFPGMN</sequence>
<evidence type="ECO:0000313" key="3">
    <source>
        <dbReference type="EMBL" id="MFC3193742.1"/>
    </source>
</evidence>
<evidence type="ECO:0000256" key="1">
    <source>
        <dbReference type="SAM" id="MobiDB-lite"/>
    </source>
</evidence>
<comment type="caution">
    <text evidence="3">The sequence shown here is derived from an EMBL/GenBank/DDBJ whole genome shotgun (WGS) entry which is preliminary data.</text>
</comment>
<gene>
    <name evidence="3" type="ORF">ACFODZ_05775</name>
</gene>
<name>A0ABV7J9A5_9GAMM</name>
<dbReference type="Pfam" id="PF19647">
    <property type="entry name" value="Septknot"/>
    <property type="match status" value="1"/>
</dbReference>
<proteinExistence type="predicted"/>
<dbReference type="Proteomes" id="UP001595533">
    <property type="component" value="Unassembled WGS sequence"/>
</dbReference>
<dbReference type="RefSeq" id="WP_198538179.1">
    <property type="nucleotide sequence ID" value="NZ_JBHRTS010000003.1"/>
</dbReference>
<dbReference type="InterPro" id="IPR046148">
    <property type="entry name" value="Septknot"/>
</dbReference>
<feature type="region of interest" description="Disordered" evidence="1">
    <location>
        <begin position="29"/>
        <end position="54"/>
    </location>
</feature>
<reference evidence="4" key="1">
    <citation type="journal article" date="2019" name="Int. J. Syst. Evol. Microbiol.">
        <title>The Global Catalogue of Microorganisms (GCM) 10K type strain sequencing project: providing services to taxonomists for standard genome sequencing and annotation.</title>
        <authorList>
            <consortium name="The Broad Institute Genomics Platform"/>
            <consortium name="The Broad Institute Genome Sequencing Center for Infectious Disease"/>
            <person name="Wu L."/>
            <person name="Ma J."/>
        </authorList>
    </citation>
    <scope>NUCLEOTIDE SEQUENCE [LARGE SCALE GENOMIC DNA]</scope>
    <source>
        <strain evidence="4">KCTC 42953</strain>
    </source>
</reference>
<dbReference type="EMBL" id="JBHRTS010000003">
    <property type="protein sequence ID" value="MFC3193742.1"/>
    <property type="molecule type" value="Genomic_DNA"/>
</dbReference>
<organism evidence="3 4">
    <name type="scientific">Marinicella sediminis</name>
    <dbReference type="NCBI Taxonomy" id="1792834"/>
    <lineage>
        <taxon>Bacteria</taxon>
        <taxon>Pseudomonadati</taxon>
        <taxon>Pseudomonadota</taxon>
        <taxon>Gammaproteobacteria</taxon>
        <taxon>Lysobacterales</taxon>
        <taxon>Marinicellaceae</taxon>
        <taxon>Marinicella</taxon>
    </lineage>
</organism>
<accession>A0ABV7J9A5</accession>
<evidence type="ECO:0000259" key="2">
    <source>
        <dbReference type="Pfam" id="PF19647"/>
    </source>
</evidence>
<protein>
    <recommendedName>
        <fullName evidence="2">7(1) septoil knot domain-containing protein</fullName>
    </recommendedName>
</protein>
<keyword evidence="4" id="KW-1185">Reference proteome</keyword>